<evidence type="ECO:0000256" key="6">
    <source>
        <dbReference type="ARBA" id="ARBA00022989"/>
    </source>
</evidence>
<evidence type="ECO:0000256" key="3">
    <source>
        <dbReference type="ARBA" id="ARBA00007168"/>
    </source>
</evidence>
<dbReference type="PANTHER" id="PTHR12385">
    <property type="entry name" value="CHOLINE TRANSPORTER-LIKE (SLC FAMILY 44)"/>
    <property type="match status" value="1"/>
</dbReference>
<dbReference type="OrthoDB" id="2564065at2759"/>
<organism evidence="9 10">
    <name type="scientific">Kwoniella heveanensis BCC8398</name>
    <dbReference type="NCBI Taxonomy" id="1296120"/>
    <lineage>
        <taxon>Eukaryota</taxon>
        <taxon>Fungi</taxon>
        <taxon>Dikarya</taxon>
        <taxon>Basidiomycota</taxon>
        <taxon>Agaricomycotina</taxon>
        <taxon>Tremellomycetes</taxon>
        <taxon>Tremellales</taxon>
        <taxon>Cryptococcaceae</taxon>
        <taxon>Kwoniella</taxon>
    </lineage>
</organism>
<sequence>MAGGPYAQWWMGKDRSDRSETWWAFKKAVSTSLGSVAFGSLLVTAIEVFAFIARGGVRVAEEALIRKDDIYPNTQCSWLLHWIEKMVEYFNKYVYIKIGVEEFTLGYWPAARETLRFFCGKNRKNRTGLTAILGDSIVGLAMHTMCIANALLAAALTWVYSTMVDGTAKVDDWWDWLILLYSFILALNVGLVLTSALEAGVSTIIVCLDDSPEHLKQRNPEFYRHLTTNKHFENYRSLLSERPDNSKAP</sequence>
<evidence type="ECO:0000256" key="1">
    <source>
        <dbReference type="ARBA" id="ARBA00002957"/>
    </source>
</evidence>
<feature type="transmembrane region" description="Helical" evidence="8">
    <location>
        <begin position="178"/>
        <end position="208"/>
    </location>
</feature>
<evidence type="ECO:0000313" key="9">
    <source>
        <dbReference type="EMBL" id="OCF31147.1"/>
    </source>
</evidence>
<reference evidence="9 10" key="1">
    <citation type="submission" date="2013-07" db="EMBL/GenBank/DDBJ databases">
        <title>The Genome Sequence of Cryptococcus heveanensis BCC8398.</title>
        <authorList>
            <consortium name="The Broad Institute Genome Sequencing Platform"/>
            <person name="Cuomo C."/>
            <person name="Litvintseva A."/>
            <person name="Chen Y."/>
            <person name="Heitman J."/>
            <person name="Sun S."/>
            <person name="Springer D."/>
            <person name="Dromer F."/>
            <person name="Young S.K."/>
            <person name="Zeng Q."/>
            <person name="Gargeya S."/>
            <person name="Fitzgerald M."/>
            <person name="Abouelleil A."/>
            <person name="Alvarado L."/>
            <person name="Berlin A.M."/>
            <person name="Chapman S.B."/>
            <person name="Dewar J."/>
            <person name="Goldberg J."/>
            <person name="Griggs A."/>
            <person name="Gujja S."/>
            <person name="Hansen M."/>
            <person name="Howarth C."/>
            <person name="Imamovic A."/>
            <person name="Larimer J."/>
            <person name="McCowan C."/>
            <person name="Murphy C."/>
            <person name="Pearson M."/>
            <person name="Priest M."/>
            <person name="Roberts A."/>
            <person name="Saif S."/>
            <person name="Shea T."/>
            <person name="Sykes S."/>
            <person name="Wortman J."/>
            <person name="Nusbaum C."/>
            <person name="Birren B."/>
        </authorList>
    </citation>
    <scope>NUCLEOTIDE SEQUENCE [LARGE SCALE GENOMIC DNA]</scope>
    <source>
        <strain evidence="9 10">BCC8398</strain>
    </source>
</reference>
<keyword evidence="5 8" id="KW-0812">Transmembrane</keyword>
<dbReference type="Proteomes" id="UP000092666">
    <property type="component" value="Unassembled WGS sequence"/>
</dbReference>
<evidence type="ECO:0000256" key="2">
    <source>
        <dbReference type="ARBA" id="ARBA00004141"/>
    </source>
</evidence>
<feature type="transmembrane region" description="Helical" evidence="8">
    <location>
        <begin position="36"/>
        <end position="57"/>
    </location>
</feature>
<keyword evidence="6 8" id="KW-1133">Transmembrane helix</keyword>
<dbReference type="AlphaFoldDB" id="A0A1B9GJK7"/>
<evidence type="ECO:0000256" key="5">
    <source>
        <dbReference type="ARBA" id="ARBA00022692"/>
    </source>
</evidence>
<dbReference type="Pfam" id="PF04515">
    <property type="entry name" value="Choline_transpo"/>
    <property type="match status" value="1"/>
</dbReference>
<comment type="subcellular location">
    <subcellularLocation>
        <location evidence="8">Cell membrane</location>
        <topology evidence="8">Multi-pass membrane protein</topology>
    </subcellularLocation>
    <subcellularLocation>
        <location evidence="2">Membrane</location>
        <topology evidence="2">Multi-pass membrane protein</topology>
    </subcellularLocation>
</comment>
<comment type="caution">
    <text evidence="8">Lacks conserved residue(s) required for the propagation of feature annotation.</text>
</comment>
<feature type="transmembrane region" description="Helical" evidence="8">
    <location>
        <begin position="131"/>
        <end position="158"/>
    </location>
</feature>
<evidence type="ECO:0000256" key="8">
    <source>
        <dbReference type="RuleBase" id="RU368066"/>
    </source>
</evidence>
<evidence type="ECO:0000313" key="10">
    <source>
        <dbReference type="Proteomes" id="UP000092666"/>
    </source>
</evidence>
<dbReference type="GO" id="GO:0022857">
    <property type="term" value="F:transmembrane transporter activity"/>
    <property type="evidence" value="ECO:0007669"/>
    <property type="project" value="UniProtKB-UniRule"/>
</dbReference>
<evidence type="ECO:0000256" key="4">
    <source>
        <dbReference type="ARBA" id="ARBA00015388"/>
    </source>
</evidence>
<dbReference type="PANTHER" id="PTHR12385:SF4">
    <property type="entry name" value="PROTEIN PNS1"/>
    <property type="match status" value="1"/>
</dbReference>
<keyword evidence="7 8" id="KW-0472">Membrane</keyword>
<accession>A0A1B9GJK7</accession>
<dbReference type="GO" id="GO:0005886">
    <property type="term" value="C:plasma membrane"/>
    <property type="evidence" value="ECO:0007669"/>
    <property type="project" value="UniProtKB-SubCell"/>
</dbReference>
<dbReference type="InterPro" id="IPR007603">
    <property type="entry name" value="Choline_transptr-like"/>
</dbReference>
<protein>
    <recommendedName>
        <fullName evidence="4 8">Protein PNS1</fullName>
    </recommendedName>
</protein>
<dbReference type="EMBL" id="KV700137">
    <property type="protein sequence ID" value="OCF31147.1"/>
    <property type="molecule type" value="Genomic_DNA"/>
</dbReference>
<evidence type="ECO:0000256" key="7">
    <source>
        <dbReference type="ARBA" id="ARBA00023136"/>
    </source>
</evidence>
<comment type="similarity">
    <text evidence="3 8">Belongs to the CTL (choline transporter-like) family.</text>
</comment>
<reference evidence="10" key="2">
    <citation type="submission" date="2013-12" db="EMBL/GenBank/DDBJ databases">
        <title>Evolution of pathogenesis and genome organization in the Tremellales.</title>
        <authorList>
            <person name="Cuomo C."/>
            <person name="Litvintseva A."/>
            <person name="Heitman J."/>
            <person name="Chen Y."/>
            <person name="Sun S."/>
            <person name="Springer D."/>
            <person name="Dromer F."/>
            <person name="Young S."/>
            <person name="Zeng Q."/>
            <person name="Chapman S."/>
            <person name="Gujja S."/>
            <person name="Saif S."/>
            <person name="Birren B."/>
        </authorList>
    </citation>
    <scope>NUCLEOTIDE SEQUENCE [LARGE SCALE GENOMIC DNA]</scope>
    <source>
        <strain evidence="10">BCC8398</strain>
    </source>
</reference>
<name>A0A1B9GJK7_9TREE</name>
<comment type="function">
    <text evidence="1 8">Probably involved in transport through the plasma membrane.</text>
</comment>
<gene>
    <name evidence="9" type="ORF">I316_07114</name>
</gene>
<keyword evidence="10" id="KW-1185">Reference proteome</keyword>
<proteinExistence type="inferred from homology"/>